<name>A0A8S5R457_9CAUD</name>
<organism evidence="1">
    <name type="scientific">Siphoviridae sp. ctu8P6</name>
    <dbReference type="NCBI Taxonomy" id="2827282"/>
    <lineage>
        <taxon>Viruses</taxon>
        <taxon>Duplodnaviria</taxon>
        <taxon>Heunggongvirae</taxon>
        <taxon>Uroviricota</taxon>
        <taxon>Caudoviricetes</taxon>
    </lineage>
</organism>
<evidence type="ECO:0000313" key="1">
    <source>
        <dbReference type="EMBL" id="DAE25867.1"/>
    </source>
</evidence>
<sequence>MTHEKYNELQKKMDKLVSEFVDEMADIETEEDIETVSAWLDEKMDEMFNWVNTDDKKVLAELRADYIKIKEMLLC</sequence>
<protein>
    <submittedName>
        <fullName evidence="1">Flavinator of succinate dehydrogenase</fullName>
    </submittedName>
</protein>
<proteinExistence type="predicted"/>
<reference evidence="1" key="1">
    <citation type="journal article" date="2021" name="Proc. Natl. Acad. Sci. U.S.A.">
        <title>A Catalog of Tens of Thousands of Viruses from Human Metagenomes Reveals Hidden Associations with Chronic Diseases.</title>
        <authorList>
            <person name="Tisza M.J."/>
            <person name="Buck C.B."/>
        </authorList>
    </citation>
    <scope>NUCLEOTIDE SEQUENCE</scope>
    <source>
        <strain evidence="1">Ctu8P6</strain>
    </source>
</reference>
<accession>A0A8S5R457</accession>
<dbReference type="EMBL" id="BK015803">
    <property type="protein sequence ID" value="DAE25867.1"/>
    <property type="molecule type" value="Genomic_DNA"/>
</dbReference>